<dbReference type="Gene3D" id="1.10.8.60">
    <property type="match status" value="1"/>
</dbReference>
<feature type="domain" description="Response regulatory" evidence="10">
    <location>
        <begin position="6"/>
        <end position="120"/>
    </location>
</feature>
<protein>
    <submittedName>
        <fullName evidence="11">Response regulator</fullName>
    </submittedName>
</protein>
<keyword evidence="12" id="KW-1185">Reference proteome</keyword>
<dbReference type="Pfam" id="PF25601">
    <property type="entry name" value="AAA_lid_14"/>
    <property type="match status" value="1"/>
</dbReference>
<evidence type="ECO:0000256" key="3">
    <source>
        <dbReference type="ARBA" id="ARBA00022840"/>
    </source>
</evidence>
<keyword evidence="4" id="KW-0902">Two-component regulatory system</keyword>
<dbReference type="PROSITE" id="PS50045">
    <property type="entry name" value="SIGMA54_INTERACT_4"/>
    <property type="match status" value="1"/>
</dbReference>
<evidence type="ECO:0000313" key="12">
    <source>
        <dbReference type="Proteomes" id="UP000461162"/>
    </source>
</evidence>
<evidence type="ECO:0000313" key="11">
    <source>
        <dbReference type="EMBL" id="MUM77884.1"/>
    </source>
</evidence>
<feature type="domain" description="Sigma-54 factor interaction" evidence="9">
    <location>
        <begin position="145"/>
        <end position="372"/>
    </location>
</feature>
<dbReference type="Proteomes" id="UP000461162">
    <property type="component" value="Unassembled WGS sequence"/>
</dbReference>
<dbReference type="InterPro" id="IPR002078">
    <property type="entry name" value="Sigma_54_int"/>
</dbReference>
<dbReference type="Pfam" id="PF00072">
    <property type="entry name" value="Response_reg"/>
    <property type="match status" value="1"/>
</dbReference>
<dbReference type="SUPFAM" id="SSF46689">
    <property type="entry name" value="Homeodomain-like"/>
    <property type="match status" value="1"/>
</dbReference>
<dbReference type="FunFam" id="3.40.50.300:FF:000006">
    <property type="entry name" value="DNA-binding transcriptional regulator NtrC"/>
    <property type="match status" value="1"/>
</dbReference>
<keyword evidence="3" id="KW-0067">ATP-binding</keyword>
<dbReference type="FunFam" id="3.40.50.2300:FF:000018">
    <property type="entry name" value="DNA-binding transcriptional regulator NtrC"/>
    <property type="match status" value="1"/>
</dbReference>
<keyword evidence="1 8" id="KW-0597">Phosphoprotein</keyword>
<dbReference type="GO" id="GO:0006355">
    <property type="term" value="P:regulation of DNA-templated transcription"/>
    <property type="evidence" value="ECO:0007669"/>
    <property type="project" value="InterPro"/>
</dbReference>
<dbReference type="InterPro" id="IPR025944">
    <property type="entry name" value="Sigma_54_int_dom_CS"/>
</dbReference>
<organism evidence="11 12">
    <name type="scientific">Pseudodesulfovibrio alkaliphilus</name>
    <dbReference type="NCBI Taxonomy" id="2661613"/>
    <lineage>
        <taxon>Bacteria</taxon>
        <taxon>Pseudomonadati</taxon>
        <taxon>Thermodesulfobacteriota</taxon>
        <taxon>Desulfovibrionia</taxon>
        <taxon>Desulfovibrionales</taxon>
        <taxon>Desulfovibrionaceae</taxon>
    </lineage>
</organism>
<evidence type="ECO:0000256" key="6">
    <source>
        <dbReference type="ARBA" id="ARBA00023125"/>
    </source>
</evidence>
<dbReference type="SUPFAM" id="SSF52172">
    <property type="entry name" value="CheY-like"/>
    <property type="match status" value="1"/>
</dbReference>
<dbReference type="Pfam" id="PF00158">
    <property type="entry name" value="Sigma54_activat"/>
    <property type="match status" value="1"/>
</dbReference>
<keyword evidence="7" id="KW-0804">Transcription</keyword>
<comment type="caution">
    <text evidence="11">The sequence shown here is derived from an EMBL/GenBank/DDBJ whole genome shotgun (WGS) entry which is preliminary data.</text>
</comment>
<dbReference type="InterPro" id="IPR009057">
    <property type="entry name" value="Homeodomain-like_sf"/>
</dbReference>
<sequence>MQSPYHVLVVDDEENILRLLKNELSSCDRIVHTAENAQSARQALKKQQYDVIILDIRLPDADGLDLFAEFKMVTQDVELVLITGHGDIDNAVEAMRMGVFDYITKPFKLDRLEVVIERAYQRVCLQRENRGLRHTQAATSERCNLIGRSAPIQEIKFLIDKLTHSEVPVLITGESGVGKDVVAQAIHTRSQRATQPFIVKNCAMLFREMVRSELFGHKKGSFTGATEAHEGLVAVAHKGTLFLDEIGDLPEDVQASLLRLLETKMYRRMGENKERRADVRFLFATNRDLAKAVEDGAFNEALFHRINVFNIHIPRLRERKEDLPLLVEHFLNLLSNGRPVADMPEKTLKRLLAYDWPGNVRELRNVLERALILSDGKAITENCLPKELLDSGQGNTNAPPLSLENMEREHIARVLAICHGSRQRAAQVLNIGRKTLYRKIQKYGLEP</sequence>
<evidence type="ECO:0000256" key="7">
    <source>
        <dbReference type="ARBA" id="ARBA00023163"/>
    </source>
</evidence>
<dbReference type="InterPro" id="IPR003593">
    <property type="entry name" value="AAA+_ATPase"/>
</dbReference>
<dbReference type="GO" id="GO:0000160">
    <property type="term" value="P:phosphorelay signal transduction system"/>
    <property type="evidence" value="ECO:0007669"/>
    <property type="project" value="UniProtKB-KW"/>
</dbReference>
<dbReference type="PRINTS" id="PR01590">
    <property type="entry name" value="HTHFIS"/>
</dbReference>
<accession>A0A7K1KP68</accession>
<dbReference type="SMART" id="SM00382">
    <property type="entry name" value="AAA"/>
    <property type="match status" value="1"/>
</dbReference>
<dbReference type="CDD" id="cd00009">
    <property type="entry name" value="AAA"/>
    <property type="match status" value="1"/>
</dbReference>
<dbReference type="InterPro" id="IPR027417">
    <property type="entry name" value="P-loop_NTPase"/>
</dbReference>
<dbReference type="PANTHER" id="PTHR32071:SF119">
    <property type="entry name" value="SIGMA L-DEPENDENT TRANSCRIPTIONAL REGULATOR YPLP-RELATED"/>
    <property type="match status" value="1"/>
</dbReference>
<evidence type="ECO:0000256" key="5">
    <source>
        <dbReference type="ARBA" id="ARBA00023015"/>
    </source>
</evidence>
<dbReference type="GO" id="GO:0043565">
    <property type="term" value="F:sequence-specific DNA binding"/>
    <property type="evidence" value="ECO:0007669"/>
    <property type="project" value="InterPro"/>
</dbReference>
<feature type="modified residue" description="4-aspartylphosphate" evidence="8">
    <location>
        <position position="55"/>
    </location>
</feature>
<evidence type="ECO:0000259" key="10">
    <source>
        <dbReference type="PROSITE" id="PS50110"/>
    </source>
</evidence>
<dbReference type="SUPFAM" id="SSF52540">
    <property type="entry name" value="P-loop containing nucleoside triphosphate hydrolases"/>
    <property type="match status" value="1"/>
</dbReference>
<proteinExistence type="predicted"/>
<dbReference type="Gene3D" id="3.40.50.2300">
    <property type="match status" value="1"/>
</dbReference>
<keyword evidence="6" id="KW-0238">DNA-binding</keyword>
<dbReference type="InterPro" id="IPR025943">
    <property type="entry name" value="Sigma_54_int_dom_ATP-bd_2"/>
</dbReference>
<dbReference type="Gene3D" id="3.40.50.300">
    <property type="entry name" value="P-loop containing nucleotide triphosphate hydrolases"/>
    <property type="match status" value="1"/>
</dbReference>
<dbReference type="PROSITE" id="PS00676">
    <property type="entry name" value="SIGMA54_INTERACT_2"/>
    <property type="match status" value="1"/>
</dbReference>
<gene>
    <name evidence="11" type="ORF">GKC30_09580</name>
</gene>
<dbReference type="Pfam" id="PF02954">
    <property type="entry name" value="HTH_8"/>
    <property type="match status" value="1"/>
</dbReference>
<dbReference type="AlphaFoldDB" id="A0A7K1KP68"/>
<dbReference type="InterPro" id="IPR001789">
    <property type="entry name" value="Sig_transdc_resp-reg_receiver"/>
</dbReference>
<evidence type="ECO:0000256" key="8">
    <source>
        <dbReference type="PROSITE-ProRule" id="PRU00169"/>
    </source>
</evidence>
<keyword evidence="5" id="KW-0805">Transcription regulation</keyword>
<dbReference type="PROSITE" id="PS00675">
    <property type="entry name" value="SIGMA54_INTERACT_1"/>
    <property type="match status" value="1"/>
</dbReference>
<evidence type="ECO:0000259" key="9">
    <source>
        <dbReference type="PROSITE" id="PS50045"/>
    </source>
</evidence>
<dbReference type="Gene3D" id="1.10.10.60">
    <property type="entry name" value="Homeodomain-like"/>
    <property type="match status" value="1"/>
</dbReference>
<dbReference type="InterPro" id="IPR011006">
    <property type="entry name" value="CheY-like_superfamily"/>
</dbReference>
<name>A0A7K1KP68_9BACT</name>
<dbReference type="GO" id="GO:0005524">
    <property type="term" value="F:ATP binding"/>
    <property type="evidence" value="ECO:0007669"/>
    <property type="project" value="UniProtKB-KW"/>
</dbReference>
<evidence type="ECO:0000256" key="4">
    <source>
        <dbReference type="ARBA" id="ARBA00023012"/>
    </source>
</evidence>
<evidence type="ECO:0000256" key="2">
    <source>
        <dbReference type="ARBA" id="ARBA00022741"/>
    </source>
</evidence>
<keyword evidence="2" id="KW-0547">Nucleotide-binding</keyword>
<dbReference type="InterPro" id="IPR025662">
    <property type="entry name" value="Sigma_54_int_dom_ATP-bd_1"/>
</dbReference>
<dbReference type="InterPro" id="IPR058031">
    <property type="entry name" value="AAA_lid_NorR"/>
</dbReference>
<dbReference type="PANTHER" id="PTHR32071">
    <property type="entry name" value="TRANSCRIPTIONAL REGULATORY PROTEIN"/>
    <property type="match status" value="1"/>
</dbReference>
<dbReference type="PROSITE" id="PS50110">
    <property type="entry name" value="RESPONSE_REGULATORY"/>
    <property type="match status" value="1"/>
</dbReference>
<dbReference type="SMART" id="SM00448">
    <property type="entry name" value="REC"/>
    <property type="match status" value="1"/>
</dbReference>
<evidence type="ECO:0000256" key="1">
    <source>
        <dbReference type="ARBA" id="ARBA00022553"/>
    </source>
</evidence>
<dbReference type="PROSITE" id="PS00688">
    <property type="entry name" value="SIGMA54_INTERACT_3"/>
    <property type="match status" value="1"/>
</dbReference>
<dbReference type="RefSeq" id="WP_155934470.1">
    <property type="nucleotide sequence ID" value="NZ_WODC01000005.1"/>
</dbReference>
<dbReference type="InterPro" id="IPR002197">
    <property type="entry name" value="HTH_Fis"/>
</dbReference>
<reference evidence="11 12" key="1">
    <citation type="submission" date="2019-11" db="EMBL/GenBank/DDBJ databases">
        <title>Pseudodesulfovibrio alkaliphilus, sp. nov., an alkaliphilic sulfate-reducing bacteria from mud volcano of Taman peninsula, Russia.</title>
        <authorList>
            <person name="Frolova A."/>
            <person name="Merkel A.Y."/>
            <person name="Slobodkin A.I."/>
        </authorList>
    </citation>
    <scope>NUCLEOTIDE SEQUENCE [LARGE SCALE GENOMIC DNA]</scope>
    <source>
        <strain evidence="11 12">F-1</strain>
    </source>
</reference>
<dbReference type="EMBL" id="WODC01000005">
    <property type="protein sequence ID" value="MUM77884.1"/>
    <property type="molecule type" value="Genomic_DNA"/>
</dbReference>